<keyword evidence="1" id="KW-0694">RNA-binding</keyword>
<proteinExistence type="predicted"/>
<dbReference type="GO" id="GO:0003723">
    <property type="term" value="F:RNA binding"/>
    <property type="evidence" value="ECO:0007669"/>
    <property type="project" value="UniProtKB-KW"/>
</dbReference>
<evidence type="ECO:0000256" key="2">
    <source>
        <dbReference type="SAM" id="MobiDB-lite"/>
    </source>
</evidence>
<dbReference type="InterPro" id="IPR052462">
    <property type="entry name" value="SLIRP/GR-RBP-like"/>
</dbReference>
<dbReference type="EMBL" id="CP000975">
    <property type="protein sequence ID" value="ACD82346.1"/>
    <property type="molecule type" value="Genomic_DNA"/>
</dbReference>
<accession>B3DY69</accession>
<dbReference type="STRING" id="481448.Minf_0286"/>
<dbReference type="SMART" id="SM00360">
    <property type="entry name" value="RRM"/>
    <property type="match status" value="1"/>
</dbReference>
<dbReference type="Gene3D" id="3.30.70.330">
    <property type="match status" value="1"/>
</dbReference>
<dbReference type="InterPro" id="IPR048289">
    <property type="entry name" value="RRM2_NsCP33-like"/>
</dbReference>
<organism evidence="4 5">
    <name type="scientific">Methylacidiphilum infernorum (isolate V4)</name>
    <name type="common">Methylokorus infernorum (strain V4)</name>
    <dbReference type="NCBI Taxonomy" id="481448"/>
    <lineage>
        <taxon>Bacteria</taxon>
        <taxon>Pseudomonadati</taxon>
        <taxon>Verrucomicrobiota</taxon>
        <taxon>Methylacidiphilae</taxon>
        <taxon>Methylacidiphilales</taxon>
        <taxon>Methylacidiphilaceae</taxon>
        <taxon>Methylacidiphilum (ex Ratnadevi et al. 2023)</taxon>
    </lineage>
</organism>
<protein>
    <submittedName>
        <fullName evidence="4">RNA-binding protein (RRM domain)</fullName>
    </submittedName>
</protein>
<dbReference type="SUPFAM" id="SSF54928">
    <property type="entry name" value="RNA-binding domain, RBD"/>
    <property type="match status" value="1"/>
</dbReference>
<reference evidence="4 5" key="1">
    <citation type="journal article" date="2008" name="Biol. Direct">
        <title>Complete genome sequence of the extremely acidophilic methanotroph isolate V4, Methylacidiphilum infernorum, a representative of the bacterial phylum Verrucomicrobia.</title>
        <authorList>
            <person name="Hou S."/>
            <person name="Makarova K.S."/>
            <person name="Saw J.H."/>
            <person name="Senin P."/>
            <person name="Ly B.V."/>
            <person name="Zhou Z."/>
            <person name="Ren Y."/>
            <person name="Wang J."/>
            <person name="Galperin M.Y."/>
            <person name="Omelchenko M.V."/>
            <person name="Wolf Y.I."/>
            <person name="Yutin N."/>
            <person name="Koonin E.V."/>
            <person name="Stott M.B."/>
            <person name="Mountain B.W."/>
            <person name="Crowe M.A."/>
            <person name="Smirnova A.V."/>
            <person name="Dunfield P.F."/>
            <person name="Feng L."/>
            <person name="Wang L."/>
            <person name="Alam M."/>
        </authorList>
    </citation>
    <scope>NUCLEOTIDE SEQUENCE [LARGE SCALE GENOMIC DNA]</scope>
    <source>
        <strain evidence="5">Isolate V4</strain>
    </source>
</reference>
<evidence type="ECO:0000256" key="1">
    <source>
        <dbReference type="ARBA" id="ARBA00022884"/>
    </source>
</evidence>
<evidence type="ECO:0000313" key="4">
    <source>
        <dbReference type="EMBL" id="ACD82346.1"/>
    </source>
</evidence>
<feature type="region of interest" description="Disordered" evidence="2">
    <location>
        <begin position="120"/>
        <end position="143"/>
    </location>
</feature>
<dbReference type="AlphaFoldDB" id="B3DY69"/>
<evidence type="ECO:0000259" key="3">
    <source>
        <dbReference type="PROSITE" id="PS50102"/>
    </source>
</evidence>
<dbReference type="HOGENOM" id="CLU_1803919_0_0_0"/>
<sequence length="143" mass="16420">MFFALFPVYSVSGKKQFREKSVLAVLLDADLRFELMLKEMSVFMNRTRLYVGNLPFRISENDLREIFEQYGQVNEINLIVDKMTGQSRGFAFVTMESSQAAQSAINNLNGSSVSGRQIVVNEAKPREERPHRHRENSGRSRRG</sequence>
<dbReference type="CDD" id="cd21608">
    <property type="entry name" value="RRM2_NsCP33_like"/>
    <property type="match status" value="1"/>
</dbReference>
<gene>
    <name evidence="4" type="ordered locus">Minf_0286</name>
</gene>
<evidence type="ECO:0000313" key="5">
    <source>
        <dbReference type="Proteomes" id="UP000009149"/>
    </source>
</evidence>
<dbReference type="PROSITE" id="PS50102">
    <property type="entry name" value="RRM"/>
    <property type="match status" value="1"/>
</dbReference>
<dbReference type="KEGG" id="min:Minf_0286"/>
<name>B3DY69_METI4</name>
<dbReference type="InterPro" id="IPR012677">
    <property type="entry name" value="Nucleotide-bd_a/b_plait_sf"/>
</dbReference>
<dbReference type="PANTHER" id="PTHR48027">
    <property type="entry name" value="HETEROGENEOUS NUCLEAR RIBONUCLEOPROTEIN 87F-RELATED"/>
    <property type="match status" value="1"/>
</dbReference>
<dbReference type="eggNOG" id="COG0724">
    <property type="taxonomic scope" value="Bacteria"/>
</dbReference>
<dbReference type="InterPro" id="IPR000504">
    <property type="entry name" value="RRM_dom"/>
</dbReference>
<dbReference type="InterPro" id="IPR035979">
    <property type="entry name" value="RBD_domain_sf"/>
</dbReference>
<feature type="compositionally biased region" description="Basic and acidic residues" evidence="2">
    <location>
        <begin position="123"/>
        <end position="143"/>
    </location>
</feature>
<dbReference type="Pfam" id="PF00076">
    <property type="entry name" value="RRM_1"/>
    <property type="match status" value="1"/>
</dbReference>
<dbReference type="Proteomes" id="UP000009149">
    <property type="component" value="Chromosome"/>
</dbReference>
<feature type="domain" description="RRM" evidence="3">
    <location>
        <begin position="47"/>
        <end position="125"/>
    </location>
</feature>